<protein>
    <submittedName>
        <fullName evidence="2">Fibrocystin-like</fullName>
    </submittedName>
</protein>
<comment type="caution">
    <text evidence="2">The sequence shown here is derived from an EMBL/GenBank/DDBJ whole genome shotgun (WGS) entry which is preliminary data.</text>
</comment>
<keyword evidence="3" id="KW-1185">Reference proteome</keyword>
<accession>A0A8J5JR71</accession>
<gene>
    <name evidence="2" type="primary">Pkhd1-L</name>
    <name evidence="2" type="ORF">Hamer_G019362</name>
</gene>
<dbReference type="AlphaFoldDB" id="A0A8J5JR71"/>
<dbReference type="PANTHER" id="PTHR46769:SF1">
    <property type="entry name" value="FIBROCYSTIN"/>
    <property type="match status" value="1"/>
</dbReference>
<sequence>MSLVEQQCQIEGDDIKFSEATGFEPGDQFSGHRGILKEDLEPYCGRFSSQFVNYNFMYYQSHYSKMVDPYTYGYMCFAIRGKVENKMEVWLYGPRIMETKRSVNSISYSTRRTFIQHNFTSTEKSWSYQCLKLLDQQEGDDSYLYNPTPMRVKAVYPPRPVDKNAPIYFDEVAFVDQSITVTQGRPSALKSHGILVSNVTVTPVQRANNTLVYDIAFPTVNCVGDFPLLGVVTED</sequence>
<dbReference type="EMBL" id="JAHLQT010027477">
    <property type="protein sequence ID" value="KAG7162646.1"/>
    <property type="molecule type" value="Genomic_DNA"/>
</dbReference>
<reference evidence="2" key="1">
    <citation type="journal article" date="2021" name="Sci. Adv.">
        <title>The American lobster genome reveals insights on longevity, neural, and immune adaptations.</title>
        <authorList>
            <person name="Polinski J.M."/>
            <person name="Zimin A.V."/>
            <person name="Clark K.F."/>
            <person name="Kohn A.B."/>
            <person name="Sadowski N."/>
            <person name="Timp W."/>
            <person name="Ptitsyn A."/>
            <person name="Khanna P."/>
            <person name="Romanova D.Y."/>
            <person name="Williams P."/>
            <person name="Greenwood S.J."/>
            <person name="Moroz L.L."/>
            <person name="Walt D.R."/>
            <person name="Bodnar A.G."/>
        </authorList>
    </citation>
    <scope>NUCLEOTIDE SEQUENCE</scope>
    <source>
        <strain evidence="2">GMGI-L3</strain>
    </source>
</reference>
<evidence type="ECO:0000313" key="3">
    <source>
        <dbReference type="Proteomes" id="UP000747542"/>
    </source>
</evidence>
<keyword evidence="1" id="KW-0732">Signal</keyword>
<proteinExistence type="predicted"/>
<evidence type="ECO:0000313" key="2">
    <source>
        <dbReference type="EMBL" id="KAG7162646.1"/>
    </source>
</evidence>
<dbReference type="InterPro" id="IPR052387">
    <property type="entry name" value="Fibrocystin"/>
</dbReference>
<name>A0A8J5JR71_HOMAM</name>
<dbReference type="PANTHER" id="PTHR46769">
    <property type="entry name" value="POLYCYSTIC KIDNEY AND HEPATIC DISEASE 1 (AUTOSOMAL RECESSIVE)-LIKE 1"/>
    <property type="match status" value="1"/>
</dbReference>
<feature type="non-terminal residue" evidence="2">
    <location>
        <position position="1"/>
    </location>
</feature>
<evidence type="ECO:0000256" key="1">
    <source>
        <dbReference type="ARBA" id="ARBA00022729"/>
    </source>
</evidence>
<dbReference type="Proteomes" id="UP000747542">
    <property type="component" value="Unassembled WGS sequence"/>
</dbReference>
<organism evidence="2 3">
    <name type="scientific">Homarus americanus</name>
    <name type="common">American lobster</name>
    <dbReference type="NCBI Taxonomy" id="6706"/>
    <lineage>
        <taxon>Eukaryota</taxon>
        <taxon>Metazoa</taxon>
        <taxon>Ecdysozoa</taxon>
        <taxon>Arthropoda</taxon>
        <taxon>Crustacea</taxon>
        <taxon>Multicrustacea</taxon>
        <taxon>Malacostraca</taxon>
        <taxon>Eumalacostraca</taxon>
        <taxon>Eucarida</taxon>
        <taxon>Decapoda</taxon>
        <taxon>Pleocyemata</taxon>
        <taxon>Astacidea</taxon>
        <taxon>Nephropoidea</taxon>
        <taxon>Nephropidae</taxon>
        <taxon>Homarus</taxon>
    </lineage>
</organism>